<evidence type="ECO:0000313" key="3">
    <source>
        <dbReference type="EMBL" id="WNH51486.1"/>
    </source>
</evidence>
<dbReference type="RefSeq" id="WP_311190729.1">
    <property type="nucleotide sequence ID" value="NZ_CP115541.1"/>
</dbReference>
<accession>A0ABY9YKW3</accession>
<dbReference type="EMBL" id="CP115541">
    <property type="protein sequence ID" value="WNH51486.1"/>
    <property type="molecule type" value="Genomic_DNA"/>
</dbReference>
<evidence type="ECO:0000256" key="1">
    <source>
        <dbReference type="SAM" id="MobiDB-lite"/>
    </source>
</evidence>
<dbReference type="InterPro" id="IPR024572">
    <property type="entry name" value="RcnB"/>
</dbReference>
<evidence type="ECO:0000313" key="4">
    <source>
        <dbReference type="Proteomes" id="UP001302072"/>
    </source>
</evidence>
<protein>
    <submittedName>
        <fullName evidence="3">RcnB family protein</fullName>
    </submittedName>
</protein>
<reference evidence="3 4" key="1">
    <citation type="submission" date="2022-12" db="EMBL/GenBank/DDBJ databases">
        <title>Two new species, Stenotrophomonas aracearum and Stenotrophomonas oahuensis, isolated from Anthurium (Araceae family) in Hawaii.</title>
        <authorList>
            <person name="Chunag S.C."/>
            <person name="Dobhal S."/>
            <person name="Alvarez A."/>
            <person name="Arif M."/>
        </authorList>
    </citation>
    <scope>NUCLEOTIDE SEQUENCE [LARGE SCALE GENOMIC DNA]</scope>
    <source>
        <strain evidence="3 4">A5586</strain>
    </source>
</reference>
<organism evidence="3 4">
    <name type="scientific">Stenotrophomonas oahuensis</name>
    <dbReference type="NCBI Taxonomy" id="3003271"/>
    <lineage>
        <taxon>Bacteria</taxon>
        <taxon>Pseudomonadati</taxon>
        <taxon>Pseudomonadota</taxon>
        <taxon>Gammaproteobacteria</taxon>
        <taxon>Lysobacterales</taxon>
        <taxon>Lysobacteraceae</taxon>
        <taxon>Stenotrophomonas</taxon>
    </lineage>
</organism>
<keyword evidence="2" id="KW-0732">Signal</keyword>
<dbReference type="Pfam" id="PF11776">
    <property type="entry name" value="RcnB"/>
    <property type="match status" value="1"/>
</dbReference>
<feature type="chain" id="PRO_5045269527" evidence="2">
    <location>
        <begin position="23"/>
        <end position="116"/>
    </location>
</feature>
<name>A0ABY9YKW3_9GAMM</name>
<feature type="compositionally biased region" description="Basic and acidic residues" evidence="1">
    <location>
        <begin position="26"/>
        <end position="48"/>
    </location>
</feature>
<keyword evidence="4" id="KW-1185">Reference proteome</keyword>
<feature type="signal peptide" evidence="2">
    <location>
        <begin position="1"/>
        <end position="22"/>
    </location>
</feature>
<evidence type="ECO:0000256" key="2">
    <source>
        <dbReference type="SAM" id="SignalP"/>
    </source>
</evidence>
<feature type="region of interest" description="Disordered" evidence="1">
    <location>
        <begin position="20"/>
        <end position="70"/>
    </location>
</feature>
<sequence>MKRLIAASLALSLLAATGSAFAAPGPHDDRNRYDRHDQRHDHRDDHRGPSHGHAYKAPPKRGGYLPRDHRGSYVRDYHRHGLHAPARGQEWRQVDGRYVLIAVATGLIANVVLNGR</sequence>
<dbReference type="Proteomes" id="UP001302072">
    <property type="component" value="Chromosome"/>
</dbReference>
<dbReference type="Gene3D" id="3.10.450.160">
    <property type="entry name" value="inner membrane protein cigr"/>
    <property type="match status" value="1"/>
</dbReference>
<proteinExistence type="predicted"/>
<gene>
    <name evidence="3" type="ORF">PDM29_14120</name>
</gene>